<gene>
    <name evidence="2" type="ORF">Cch01nite_37360</name>
</gene>
<evidence type="ECO:0000313" key="2">
    <source>
        <dbReference type="EMBL" id="GIG23012.1"/>
    </source>
</evidence>
<evidence type="ECO:0000313" key="3">
    <source>
        <dbReference type="Proteomes" id="UP000632740"/>
    </source>
</evidence>
<proteinExistence type="predicted"/>
<organism evidence="2 3">
    <name type="scientific">Cellulomonas chitinilytica</name>
    <dbReference type="NCBI Taxonomy" id="398759"/>
    <lineage>
        <taxon>Bacteria</taxon>
        <taxon>Bacillati</taxon>
        <taxon>Actinomycetota</taxon>
        <taxon>Actinomycetes</taxon>
        <taxon>Micrococcales</taxon>
        <taxon>Cellulomonadaceae</taxon>
        <taxon>Cellulomonas</taxon>
    </lineage>
</organism>
<feature type="region of interest" description="Disordered" evidence="1">
    <location>
        <begin position="38"/>
        <end position="64"/>
    </location>
</feature>
<dbReference type="Proteomes" id="UP000632740">
    <property type="component" value="Unassembled WGS sequence"/>
</dbReference>
<accession>A0A919P6G1</accession>
<name>A0A919P6G1_9CELL</name>
<comment type="caution">
    <text evidence="2">The sequence shown here is derived from an EMBL/GenBank/DDBJ whole genome shotgun (WGS) entry which is preliminary data.</text>
</comment>
<evidence type="ECO:0000256" key="1">
    <source>
        <dbReference type="SAM" id="MobiDB-lite"/>
    </source>
</evidence>
<dbReference type="AlphaFoldDB" id="A0A919P6G1"/>
<protein>
    <submittedName>
        <fullName evidence="2">Uncharacterized protein</fullName>
    </submittedName>
</protein>
<sequence length="346" mass="36550">MVPTGANRPRREQAAVAVVAAVALGLLATTAVRAVALERPDPPPVSRGDVQPGLPPAPRAATSPFQGSSPYTAMWLWDNPVHVTHDARGRDFVDADPPTVAAFAHEHGVSTVYVAAPWASDEGPVAAWVDDMVVVLRGEGVDVALLGGDATWLGDPSLGARWVRDALHGRGVDRVQLSLEPWALPLWQTDRDRAVAQWDAATDAVRAALPDGVALGVDAPYWLAGVPDGRGATLFDHVLSRADSVALITYRDTALGDEGVLALSADARRAAGDAGVPYTIGLETDSPLVAGGPEHTFFDDGVLALDSQARLVDEALRGDDAYRGIAVERYRTWRHLAEVAAGTLVR</sequence>
<keyword evidence="3" id="KW-1185">Reference proteome</keyword>
<reference evidence="2" key="1">
    <citation type="submission" date="2021-01" db="EMBL/GenBank/DDBJ databases">
        <title>Whole genome shotgun sequence of Cellulomonas chitinilytica NBRC 110799.</title>
        <authorList>
            <person name="Komaki H."/>
            <person name="Tamura T."/>
        </authorList>
    </citation>
    <scope>NUCLEOTIDE SEQUENCE</scope>
    <source>
        <strain evidence="2">NBRC 110799</strain>
    </source>
</reference>
<dbReference type="EMBL" id="BONK01000015">
    <property type="protein sequence ID" value="GIG23012.1"/>
    <property type="molecule type" value="Genomic_DNA"/>
</dbReference>